<dbReference type="SUPFAM" id="SSF48726">
    <property type="entry name" value="Immunoglobulin"/>
    <property type="match status" value="3"/>
</dbReference>
<feature type="compositionally biased region" description="Polar residues" evidence="1">
    <location>
        <begin position="394"/>
        <end position="408"/>
    </location>
</feature>
<evidence type="ECO:0000259" key="4">
    <source>
        <dbReference type="PROSITE" id="PS50835"/>
    </source>
</evidence>
<evidence type="ECO:0000313" key="5">
    <source>
        <dbReference type="Ensembl" id="ENSCCRP00020102543.1"/>
    </source>
</evidence>
<accession>A0A8C2JZ60</accession>
<dbReference type="Pfam" id="PF07686">
    <property type="entry name" value="V-set"/>
    <property type="match status" value="1"/>
</dbReference>
<name>A0A8C2JZ60_CYPCA</name>
<keyword evidence="2" id="KW-0472">Membrane</keyword>
<sequence length="450" mass="50758">MIWRIFYFYFFLQPFPDCLAHNELFTSVVSGVCAGVVLVRTRDTLTLHTGVNTNKEEEIRWYFNDILIAEITADLREICTNDRCKERFKDRLRLNHIKSLSIMNIRTEDAGEYKLMISGSLVKIFDVSVTCKVSVKEGYSVTLHTDVETNQQEEIRWRFNGINIAEISGDLSFICTDVQCDDDAERFRDRLKLDHQTGSLTITNITITDSGDYTLYIISSSFSIQRTVSVTVTGVSAAERDEMKRKSVKEGESVTLDTHLNKPGSLMWHFNETRIAVITRAQSNICTDVQCEDAEERFRDRLKLDNQTGSLTITNTRITDSGLYKLQIITYSTIRVTSEKSFSVTVIADRTGIYSAVSAVSAVSGVLVFLVASAVLIYFCKCHSRRKYIRTQRSHQATGVEESSSNQIELVEAKPPNELSSNQSELVVTNTPHESSSNQTESEAASETLT</sequence>
<keyword evidence="2" id="KW-0812">Transmembrane</keyword>
<evidence type="ECO:0000256" key="1">
    <source>
        <dbReference type="SAM" id="MobiDB-lite"/>
    </source>
</evidence>
<feature type="compositionally biased region" description="Polar residues" evidence="1">
    <location>
        <begin position="418"/>
        <end position="450"/>
    </location>
</feature>
<dbReference type="Gene3D" id="2.60.40.10">
    <property type="entry name" value="Immunoglobulins"/>
    <property type="match status" value="3"/>
</dbReference>
<protein>
    <recommendedName>
        <fullName evidence="4">Ig-like domain-containing protein</fullName>
    </recommendedName>
</protein>
<dbReference type="PROSITE" id="PS50835">
    <property type="entry name" value="IG_LIKE"/>
    <property type="match status" value="1"/>
</dbReference>
<dbReference type="InterPro" id="IPR013783">
    <property type="entry name" value="Ig-like_fold"/>
</dbReference>
<feature type="transmembrane region" description="Helical" evidence="2">
    <location>
        <begin position="353"/>
        <end position="380"/>
    </location>
</feature>
<feature type="signal peptide" evidence="3">
    <location>
        <begin position="1"/>
        <end position="20"/>
    </location>
</feature>
<feature type="chain" id="PRO_5034080013" description="Ig-like domain-containing protein" evidence="3">
    <location>
        <begin position="21"/>
        <end position="450"/>
    </location>
</feature>
<feature type="region of interest" description="Disordered" evidence="1">
    <location>
        <begin position="391"/>
        <end position="450"/>
    </location>
</feature>
<dbReference type="AlphaFoldDB" id="A0A8C2JZ60"/>
<evidence type="ECO:0000256" key="2">
    <source>
        <dbReference type="SAM" id="Phobius"/>
    </source>
</evidence>
<organism evidence="5 6">
    <name type="scientific">Cyprinus carpio</name>
    <name type="common">Common carp</name>
    <dbReference type="NCBI Taxonomy" id="7962"/>
    <lineage>
        <taxon>Eukaryota</taxon>
        <taxon>Metazoa</taxon>
        <taxon>Chordata</taxon>
        <taxon>Craniata</taxon>
        <taxon>Vertebrata</taxon>
        <taxon>Euteleostomi</taxon>
        <taxon>Actinopterygii</taxon>
        <taxon>Neopterygii</taxon>
        <taxon>Teleostei</taxon>
        <taxon>Ostariophysi</taxon>
        <taxon>Cypriniformes</taxon>
        <taxon>Cyprinidae</taxon>
        <taxon>Cyprininae</taxon>
        <taxon>Cyprinus</taxon>
    </lineage>
</organism>
<dbReference type="Proteomes" id="UP000694701">
    <property type="component" value="Unplaced"/>
</dbReference>
<dbReference type="PANTHER" id="PTHR21063">
    <property type="entry name" value="LFA-3"/>
    <property type="match status" value="1"/>
</dbReference>
<dbReference type="InterPro" id="IPR007110">
    <property type="entry name" value="Ig-like_dom"/>
</dbReference>
<dbReference type="InterPro" id="IPR013106">
    <property type="entry name" value="Ig_V-set"/>
</dbReference>
<keyword evidence="3" id="KW-0732">Signal</keyword>
<dbReference type="InterPro" id="IPR003599">
    <property type="entry name" value="Ig_sub"/>
</dbReference>
<dbReference type="SMART" id="SM00409">
    <property type="entry name" value="IG"/>
    <property type="match status" value="3"/>
</dbReference>
<dbReference type="Pfam" id="PF13927">
    <property type="entry name" value="Ig_3"/>
    <property type="match status" value="1"/>
</dbReference>
<reference evidence="5" key="1">
    <citation type="submission" date="2025-08" db="UniProtKB">
        <authorList>
            <consortium name="Ensembl"/>
        </authorList>
    </citation>
    <scope>IDENTIFICATION</scope>
</reference>
<proteinExistence type="predicted"/>
<dbReference type="InterPro" id="IPR036179">
    <property type="entry name" value="Ig-like_dom_sf"/>
</dbReference>
<dbReference type="PANTHER" id="PTHR21063:SF4">
    <property type="entry name" value="CD48 ANTIGEN-RELATED"/>
    <property type="match status" value="1"/>
</dbReference>
<dbReference type="Ensembl" id="ENSCCRT00020112067.1">
    <property type="protein sequence ID" value="ENSCCRP00020102543.1"/>
    <property type="gene ID" value="ENSCCRG00020046950.1"/>
</dbReference>
<keyword evidence="2" id="KW-1133">Transmembrane helix</keyword>
<evidence type="ECO:0000313" key="6">
    <source>
        <dbReference type="Proteomes" id="UP000694701"/>
    </source>
</evidence>
<evidence type="ECO:0000256" key="3">
    <source>
        <dbReference type="SAM" id="SignalP"/>
    </source>
</evidence>
<feature type="domain" description="Ig-like" evidence="4">
    <location>
        <begin position="119"/>
        <end position="231"/>
    </location>
</feature>